<evidence type="ECO:0000313" key="1">
    <source>
        <dbReference type="EMBL" id="QKM64347.1"/>
    </source>
</evidence>
<protein>
    <submittedName>
        <fullName evidence="1">Uncharacterized protein</fullName>
    </submittedName>
</protein>
<dbReference type="KEGG" id="ptrp:DCO17_03295"/>
<accession>A0A6M9PZI1</accession>
<keyword evidence="2" id="KW-1185">Reference proteome</keyword>
<evidence type="ECO:0000313" key="2">
    <source>
        <dbReference type="Proteomes" id="UP000503312"/>
    </source>
</evidence>
<gene>
    <name evidence="1" type="ORF">DCO17_03295</name>
</gene>
<dbReference type="RefSeq" id="WP_173955391.1">
    <property type="nucleotide sequence ID" value="NZ_CP028942.1"/>
</dbReference>
<name>A0A6M9PZI1_9BURK</name>
<dbReference type="AlphaFoldDB" id="A0A6M9PZI1"/>
<organism evidence="1 2">
    <name type="scientific">Polynucleobacter tropicus</name>
    <dbReference type="NCBI Taxonomy" id="1743174"/>
    <lineage>
        <taxon>Bacteria</taxon>
        <taxon>Pseudomonadati</taxon>
        <taxon>Pseudomonadota</taxon>
        <taxon>Betaproteobacteria</taxon>
        <taxon>Burkholderiales</taxon>
        <taxon>Burkholderiaceae</taxon>
        <taxon>Polynucleobacter</taxon>
    </lineage>
</organism>
<dbReference type="Proteomes" id="UP000503312">
    <property type="component" value="Chromosome"/>
</dbReference>
<reference evidence="1 2" key="1">
    <citation type="submission" date="2018-04" db="EMBL/GenBank/DDBJ databases">
        <title>Polynucleobacter sp. UH21B genome.</title>
        <authorList>
            <person name="Hahn M.W."/>
        </authorList>
    </citation>
    <scope>NUCLEOTIDE SEQUENCE [LARGE SCALE GENOMIC DNA]</scope>
    <source>
        <strain evidence="1 2">MWH-UH21B</strain>
    </source>
</reference>
<proteinExistence type="predicted"/>
<dbReference type="EMBL" id="CP028942">
    <property type="protein sequence ID" value="QKM64347.1"/>
    <property type="molecule type" value="Genomic_DNA"/>
</dbReference>
<sequence length="123" mass="13905">MTPEELERHSDLIHKAKILSGASEQYFKAARAIEIGESEEVRYRFIKSAKESIEDAFPEVFQVRQPAPKYVIKEEHDHKITKIIAIAALILGVLYSFVKFGPTGDLSKTWTADDIPKATAYPK</sequence>